<dbReference type="AlphaFoldDB" id="A0A644W2E3"/>
<keyword evidence="7" id="KW-0808">Transferase</keyword>
<sequence length="346" mass="36670">MLSLLCCPQTGRKFRPVIRFEGGKPPVNDIPLFGGIEAGGTKIVCASGTGPEDMNRAQFPSGSAPDAALAPVIRWLRCEEERRGRFRALGIGSFGPVGLDPHSPSYGRITTTPKEGWRNADILGTFRRAFPGIPIGFDTDVNAAAMGEHRWGAGRSLGDFVYITMGTGIGAGVMAGGKLLHGLVHPEAGHLRIPRLPGDAFPGICPFHGDCWEGLCSGPAILKRTGIPAEDLPGNHEAWPLTARYTAIALADLVCALSPRRIILGGSVPRAGLLGRDRFLAMVRNGVREALGGYISVPELSGDLSGYIIPPLLEENAGICGALALAETAWEEARHPTDSRNDVSSR</sequence>
<evidence type="ECO:0000256" key="4">
    <source>
        <dbReference type="ARBA" id="ARBA00022842"/>
    </source>
</evidence>
<dbReference type="SUPFAM" id="SSF53067">
    <property type="entry name" value="Actin-like ATPase domain"/>
    <property type="match status" value="1"/>
</dbReference>
<dbReference type="Gene3D" id="3.30.420.40">
    <property type="match status" value="2"/>
</dbReference>
<dbReference type="InterPro" id="IPR049874">
    <property type="entry name" value="ROK_cs"/>
</dbReference>
<dbReference type="Pfam" id="PF00480">
    <property type="entry name" value="ROK"/>
    <property type="match status" value="1"/>
</dbReference>
<dbReference type="PANTHER" id="PTHR42742:SF3">
    <property type="entry name" value="FRUCTOKINASE"/>
    <property type="match status" value="1"/>
</dbReference>
<dbReference type="EC" id="2.7.1.4" evidence="5"/>
<dbReference type="GO" id="GO:0046872">
    <property type="term" value="F:metal ion binding"/>
    <property type="evidence" value="ECO:0007669"/>
    <property type="project" value="UniProtKB-KW"/>
</dbReference>
<evidence type="ECO:0000313" key="7">
    <source>
        <dbReference type="EMBL" id="MPL96663.1"/>
    </source>
</evidence>
<keyword evidence="3" id="KW-0862">Zinc</keyword>
<evidence type="ECO:0000256" key="2">
    <source>
        <dbReference type="ARBA" id="ARBA00022723"/>
    </source>
</evidence>
<name>A0A644W2E3_9ZZZZ</name>
<gene>
    <name evidence="7" type="primary">gmuE_1</name>
    <name evidence="7" type="ORF">SDC9_42845</name>
</gene>
<protein>
    <recommendedName>
        <fullName evidence="5">fructokinase</fullName>
        <ecNumber evidence="5">2.7.1.4</ecNumber>
    </recommendedName>
</protein>
<dbReference type="GO" id="GO:0008865">
    <property type="term" value="F:fructokinase activity"/>
    <property type="evidence" value="ECO:0007669"/>
    <property type="project" value="UniProtKB-EC"/>
</dbReference>
<accession>A0A644W2E3</accession>
<evidence type="ECO:0000256" key="3">
    <source>
        <dbReference type="ARBA" id="ARBA00022833"/>
    </source>
</evidence>
<evidence type="ECO:0000256" key="1">
    <source>
        <dbReference type="ARBA" id="ARBA00001946"/>
    </source>
</evidence>
<evidence type="ECO:0000256" key="6">
    <source>
        <dbReference type="ARBA" id="ARBA00048451"/>
    </source>
</evidence>
<dbReference type="InterPro" id="IPR000600">
    <property type="entry name" value="ROK"/>
</dbReference>
<organism evidence="7">
    <name type="scientific">bioreactor metagenome</name>
    <dbReference type="NCBI Taxonomy" id="1076179"/>
    <lineage>
        <taxon>unclassified sequences</taxon>
        <taxon>metagenomes</taxon>
        <taxon>ecological metagenomes</taxon>
    </lineage>
</organism>
<keyword evidence="7" id="KW-0418">Kinase</keyword>
<dbReference type="InterPro" id="IPR043129">
    <property type="entry name" value="ATPase_NBD"/>
</dbReference>
<comment type="caution">
    <text evidence="7">The sequence shown here is derived from an EMBL/GenBank/DDBJ whole genome shotgun (WGS) entry which is preliminary data.</text>
</comment>
<keyword evidence="2" id="KW-0479">Metal-binding</keyword>
<dbReference type="PROSITE" id="PS01125">
    <property type="entry name" value="ROK"/>
    <property type="match status" value="1"/>
</dbReference>
<dbReference type="CDD" id="cd24067">
    <property type="entry name" value="ASKHA_NBD_ROK_BsFRK-like"/>
    <property type="match status" value="1"/>
</dbReference>
<dbReference type="EMBL" id="VSSQ01000520">
    <property type="protein sequence ID" value="MPL96663.1"/>
    <property type="molecule type" value="Genomic_DNA"/>
</dbReference>
<reference evidence="7" key="1">
    <citation type="submission" date="2019-08" db="EMBL/GenBank/DDBJ databases">
        <authorList>
            <person name="Kucharzyk K."/>
            <person name="Murdoch R.W."/>
            <person name="Higgins S."/>
            <person name="Loffler F."/>
        </authorList>
    </citation>
    <scope>NUCLEOTIDE SEQUENCE</scope>
</reference>
<proteinExistence type="predicted"/>
<dbReference type="PANTHER" id="PTHR42742">
    <property type="entry name" value="TRANSCRIPTIONAL REPRESSOR MPRA"/>
    <property type="match status" value="1"/>
</dbReference>
<comment type="catalytic activity">
    <reaction evidence="6">
        <text>D-fructose + ATP = D-fructose 6-phosphate + ADP + H(+)</text>
        <dbReference type="Rhea" id="RHEA:16125"/>
        <dbReference type="ChEBI" id="CHEBI:15378"/>
        <dbReference type="ChEBI" id="CHEBI:30616"/>
        <dbReference type="ChEBI" id="CHEBI:37721"/>
        <dbReference type="ChEBI" id="CHEBI:61527"/>
        <dbReference type="ChEBI" id="CHEBI:456216"/>
        <dbReference type="EC" id="2.7.1.4"/>
    </reaction>
</comment>
<keyword evidence="4" id="KW-0460">Magnesium</keyword>
<comment type="cofactor">
    <cofactor evidence="1">
        <name>Mg(2+)</name>
        <dbReference type="ChEBI" id="CHEBI:18420"/>
    </cofactor>
</comment>
<evidence type="ECO:0000256" key="5">
    <source>
        <dbReference type="ARBA" id="ARBA00038887"/>
    </source>
</evidence>
<dbReference type="InterPro" id="IPR051804">
    <property type="entry name" value="Carb_Metab_Reg_Kinase/Isom"/>
</dbReference>